<dbReference type="Bgee" id="ENSGACG00000016594">
    <property type="expression patterns" value="Expressed in heart and 13 other cell types or tissues"/>
</dbReference>
<dbReference type="InParanoid" id="G3PWC4"/>
<evidence type="ECO:0000256" key="5">
    <source>
        <dbReference type="ARBA" id="ARBA00038853"/>
    </source>
</evidence>
<reference evidence="15" key="2">
    <citation type="submission" date="2025-08" db="UniProtKB">
        <authorList>
            <consortium name="Ensembl"/>
        </authorList>
    </citation>
    <scope>IDENTIFICATION</scope>
</reference>
<dbReference type="InterPro" id="IPR036291">
    <property type="entry name" value="NAD(P)-bd_dom_sf"/>
</dbReference>
<evidence type="ECO:0000256" key="4">
    <source>
        <dbReference type="ARBA" id="ARBA00023002"/>
    </source>
</evidence>
<dbReference type="EC" id="1.3.1.20" evidence="5"/>
<dbReference type="Pfam" id="PF01408">
    <property type="entry name" value="GFO_IDH_MocA"/>
    <property type="match status" value="1"/>
</dbReference>
<dbReference type="GeneTree" id="ENSGT00390000007946"/>
<dbReference type="GeneID" id="120831814"/>
<evidence type="ECO:0000256" key="1">
    <source>
        <dbReference type="ARBA" id="ARBA00010928"/>
    </source>
</evidence>
<dbReference type="KEGG" id="gat:120831814"/>
<dbReference type="GO" id="GO:0047837">
    <property type="term" value="F:D-xylose 1-dehydrogenase (NADP+) activity"/>
    <property type="evidence" value="ECO:0007669"/>
    <property type="project" value="UniProtKB-EC"/>
</dbReference>
<evidence type="ECO:0000256" key="6">
    <source>
        <dbReference type="ARBA" id="ARBA00038984"/>
    </source>
</evidence>
<evidence type="ECO:0000256" key="11">
    <source>
        <dbReference type="ARBA" id="ARBA00047423"/>
    </source>
</evidence>
<evidence type="ECO:0000313" key="15">
    <source>
        <dbReference type="Ensembl" id="ENSGACP00000021913.2"/>
    </source>
</evidence>
<evidence type="ECO:0000256" key="12">
    <source>
        <dbReference type="ARBA" id="ARBA00049233"/>
    </source>
</evidence>
<proteinExistence type="inferred from homology"/>
<protein>
    <recommendedName>
        <fullName evidence="7">Trans-1,2-dihydrobenzene-1,2-diol dehydrogenase</fullName>
        <ecNumber evidence="6">1.1.1.179</ecNumber>
        <ecNumber evidence="5">1.3.1.20</ecNumber>
    </recommendedName>
    <alternativeName>
        <fullName evidence="10">D-xylose 1-dehydrogenase</fullName>
    </alternativeName>
    <alternativeName>
        <fullName evidence="9">D-xylose-NADP dehydrogenase</fullName>
    </alternativeName>
    <alternativeName>
        <fullName evidence="8">Dimeric dihydrodiol dehydrogenase</fullName>
    </alternativeName>
</protein>
<evidence type="ECO:0000313" key="16">
    <source>
        <dbReference type="Proteomes" id="UP000007635"/>
    </source>
</evidence>
<evidence type="ECO:0000256" key="8">
    <source>
        <dbReference type="ARBA" id="ARBA00042926"/>
    </source>
</evidence>
<accession>G3PWC4</accession>
<reference evidence="15" key="3">
    <citation type="submission" date="2025-09" db="UniProtKB">
        <authorList>
            <consortium name="Ensembl"/>
        </authorList>
    </citation>
    <scope>IDENTIFICATION</scope>
</reference>
<dbReference type="InterPro" id="IPR000683">
    <property type="entry name" value="Gfo/Idh/MocA-like_OxRdtase_N"/>
</dbReference>
<dbReference type="CTD" id="449558"/>
<dbReference type="SUPFAM" id="SSF51735">
    <property type="entry name" value="NAD(P)-binding Rossmann-fold domains"/>
    <property type="match status" value="1"/>
</dbReference>
<evidence type="ECO:0000256" key="7">
    <source>
        <dbReference type="ARBA" id="ARBA00040603"/>
    </source>
</evidence>
<dbReference type="Proteomes" id="UP000007635">
    <property type="component" value="Chromosome II"/>
</dbReference>
<dbReference type="Gene3D" id="3.40.50.720">
    <property type="entry name" value="NAD(P)-binding Rossmann-like Domain"/>
    <property type="match status" value="1"/>
</dbReference>
<dbReference type="PANTHER" id="PTHR22604:SF105">
    <property type="entry name" value="TRANS-1,2-DIHYDROBENZENE-1,2-DIOL DEHYDROGENASE"/>
    <property type="match status" value="1"/>
</dbReference>
<feature type="domain" description="Gfo/Idh/MocA-like oxidoreductase N-terminal" evidence="13">
    <location>
        <begin position="40"/>
        <end position="157"/>
    </location>
</feature>
<reference evidence="15 16" key="1">
    <citation type="journal article" date="2021" name="G3 (Bethesda)">
        <title>Improved contiguity of the threespine stickleback genome using long-read sequencing.</title>
        <authorList>
            <person name="Nath S."/>
            <person name="Shaw D.E."/>
            <person name="White M.A."/>
        </authorList>
    </citation>
    <scope>NUCLEOTIDE SEQUENCE [LARGE SCALE GENOMIC DNA]</scope>
    <source>
        <strain evidence="15 16">Lake Benthic</strain>
    </source>
</reference>
<dbReference type="GO" id="GO:0000166">
    <property type="term" value="F:nucleotide binding"/>
    <property type="evidence" value="ECO:0007669"/>
    <property type="project" value="InterPro"/>
</dbReference>
<dbReference type="FunCoup" id="G3PWC4">
    <property type="interactions" value="564"/>
</dbReference>
<evidence type="ECO:0000256" key="9">
    <source>
        <dbReference type="ARBA" id="ARBA00042988"/>
    </source>
</evidence>
<dbReference type="AlphaFoldDB" id="G3PWC4"/>
<comment type="subunit">
    <text evidence="2">Homodimer.</text>
</comment>
<evidence type="ECO:0000256" key="3">
    <source>
        <dbReference type="ARBA" id="ARBA00022857"/>
    </source>
</evidence>
<keyword evidence="16" id="KW-1185">Reference proteome</keyword>
<name>G3PWC4_GASAC</name>
<comment type="catalytic activity">
    <reaction evidence="12">
        <text>D-xylose + NADP(+) = D-xylono-1,5-lactone + NADPH + H(+)</text>
        <dbReference type="Rhea" id="RHEA:22000"/>
        <dbReference type="ChEBI" id="CHEBI:15378"/>
        <dbReference type="ChEBI" id="CHEBI:15867"/>
        <dbReference type="ChEBI" id="CHEBI:53455"/>
        <dbReference type="ChEBI" id="CHEBI:57783"/>
        <dbReference type="ChEBI" id="CHEBI:58349"/>
        <dbReference type="EC" id="1.1.1.179"/>
    </reaction>
</comment>
<dbReference type="GO" id="GO:0047115">
    <property type="term" value="F:trans-1,2-dihydrobenzene-1,2-diol dehydrogenase activity"/>
    <property type="evidence" value="ECO:0007669"/>
    <property type="project" value="UniProtKB-EC"/>
</dbReference>
<evidence type="ECO:0000259" key="13">
    <source>
        <dbReference type="Pfam" id="PF01408"/>
    </source>
</evidence>
<dbReference type="SUPFAM" id="SSF55347">
    <property type="entry name" value="Glyceraldehyde-3-phosphate dehydrogenase-like, C-terminal domain"/>
    <property type="match status" value="1"/>
</dbReference>
<evidence type="ECO:0000256" key="2">
    <source>
        <dbReference type="ARBA" id="ARBA00011738"/>
    </source>
</evidence>
<comment type="catalytic activity">
    <reaction evidence="11">
        <text>(1R,2R)-1,2-dihydrobenzene-1,2-diol + NADP(+) = catechol + NADPH + H(+)</text>
        <dbReference type="Rhea" id="RHEA:16729"/>
        <dbReference type="ChEBI" id="CHEBI:10702"/>
        <dbReference type="ChEBI" id="CHEBI:15378"/>
        <dbReference type="ChEBI" id="CHEBI:18135"/>
        <dbReference type="ChEBI" id="CHEBI:57783"/>
        <dbReference type="ChEBI" id="CHEBI:58349"/>
        <dbReference type="EC" id="1.3.1.20"/>
    </reaction>
</comment>
<dbReference type="OMA" id="AHETGKY"/>
<dbReference type="Gene3D" id="3.30.360.10">
    <property type="entry name" value="Dihydrodipicolinate Reductase, domain 2"/>
    <property type="match status" value="1"/>
</dbReference>
<evidence type="ECO:0000259" key="14">
    <source>
        <dbReference type="Pfam" id="PF22725"/>
    </source>
</evidence>
<sequence>MQSLKGHGRWIGSSLKIRDKVVLRSSRSGDIYGIWTMATRWGICSAGKISNDFTVALKTLPPEDHQVVAVAARKVEDAQTFAKKHGISRAYGSYEELARDPDIDVVYVGAIHPYHRSICLLLTNAKKNVLCEKPLAMNSKEVKEMLESAKRNDVFLMEAVWTRFFPASVEIRRLLAQGEVGEVKMVRSEFGVPVKHLPRSMQKELGGGAMLDIGIYCLQFICMVYNGEKPECIQATGVCMETGVDETVVVTMKFSKNRMAVFTCSSGVELPNDAIIVGTKGSIRIPANMWCPTALVVNGKESQYPVPDPSLPLNFLNSTGMRYEAEEVRQCLLKGLKESAVMSHEDSLLLAEVEDEIRKQVGVVYSQDCQ</sequence>
<dbReference type="PANTHER" id="PTHR22604">
    <property type="entry name" value="OXIDOREDUCTASES"/>
    <property type="match status" value="1"/>
</dbReference>
<evidence type="ECO:0000256" key="10">
    <source>
        <dbReference type="ARBA" id="ARBA00043025"/>
    </source>
</evidence>
<dbReference type="STRING" id="69293.ENSGACP00000021913"/>
<dbReference type="InterPro" id="IPR055170">
    <property type="entry name" value="GFO_IDH_MocA-like_dom"/>
</dbReference>
<organism evidence="15 16">
    <name type="scientific">Gasterosteus aculeatus aculeatus</name>
    <name type="common">three-spined stickleback</name>
    <dbReference type="NCBI Taxonomy" id="481459"/>
    <lineage>
        <taxon>Eukaryota</taxon>
        <taxon>Metazoa</taxon>
        <taxon>Chordata</taxon>
        <taxon>Craniata</taxon>
        <taxon>Vertebrata</taxon>
        <taxon>Euteleostomi</taxon>
        <taxon>Actinopterygii</taxon>
        <taxon>Neopterygii</taxon>
        <taxon>Teleostei</taxon>
        <taxon>Neoteleostei</taxon>
        <taxon>Acanthomorphata</taxon>
        <taxon>Eupercaria</taxon>
        <taxon>Perciformes</taxon>
        <taxon>Cottioidei</taxon>
        <taxon>Gasterosteales</taxon>
        <taxon>Gasterosteidae</taxon>
        <taxon>Gasterosteus</taxon>
    </lineage>
</organism>
<keyword evidence="4" id="KW-0560">Oxidoreductase</keyword>
<keyword evidence="3" id="KW-0521">NADP</keyword>
<dbReference type="EC" id="1.1.1.179" evidence="6"/>
<dbReference type="FunFam" id="3.40.50.720:FF:000269">
    <property type="entry name" value="Trans-1,2-dihydrobenzene-1,2-diol dehydrogenase"/>
    <property type="match status" value="1"/>
</dbReference>
<dbReference type="Pfam" id="PF22725">
    <property type="entry name" value="GFO_IDH_MocA_C3"/>
    <property type="match status" value="1"/>
</dbReference>
<dbReference type="InterPro" id="IPR050984">
    <property type="entry name" value="Gfo/Idh/MocA_domain"/>
</dbReference>
<comment type="similarity">
    <text evidence="1">Belongs to the Gfo/Idh/MocA family.</text>
</comment>
<dbReference type="Ensembl" id="ENSGACT00000021954.2">
    <property type="protein sequence ID" value="ENSGACP00000021913.2"/>
    <property type="gene ID" value="ENSGACG00000016594.2"/>
</dbReference>
<feature type="domain" description="GFO/IDH/MocA-like oxidoreductase" evidence="14">
    <location>
        <begin position="170"/>
        <end position="284"/>
    </location>
</feature>
<dbReference type="eggNOG" id="KOG2741">
    <property type="taxonomic scope" value="Eukaryota"/>
</dbReference>
<dbReference type="RefSeq" id="XP_040053509.1">
    <property type="nucleotide sequence ID" value="XM_040197575.1"/>
</dbReference>